<protein>
    <recommendedName>
        <fullName evidence="9">Mutator family transposase</fullName>
    </recommendedName>
</protein>
<sequence>MAPGISPEGDAGSWGTGSSTGKTPPPEGVLRELREWGLERVLLLITDGLPGLAEAIVCLKPLARWQRYVMHGVQCSLSQVKPRDRALFAEELNRVSKPRTGPGRWRRWGS</sequence>
<dbReference type="GO" id="GO:0004803">
    <property type="term" value="F:transposase activity"/>
    <property type="evidence" value="ECO:0007669"/>
    <property type="project" value="InterPro"/>
</dbReference>
<evidence type="ECO:0000256" key="6">
    <source>
        <dbReference type="SAM" id="MobiDB-lite"/>
    </source>
</evidence>
<dbReference type="GO" id="GO:0006313">
    <property type="term" value="P:DNA transposition"/>
    <property type="evidence" value="ECO:0007669"/>
    <property type="project" value="InterPro"/>
</dbReference>
<reference evidence="7 8" key="1">
    <citation type="submission" date="2020-02" db="EMBL/GenBank/DDBJ databases">
        <title>Draft genome sequence of Limisphaera ngatamarikiensis NGM72.4T, a thermophilic Verrucomicrobia grouped in subdivision 3.</title>
        <authorList>
            <person name="Carere C.R."/>
            <person name="Steen J."/>
            <person name="Hugenholtz P."/>
            <person name="Stott M.B."/>
        </authorList>
    </citation>
    <scope>NUCLEOTIDE SEQUENCE [LARGE SCALE GENOMIC DNA]</scope>
    <source>
        <strain evidence="7 8">NGM72.4</strain>
    </source>
</reference>
<evidence type="ECO:0000256" key="3">
    <source>
        <dbReference type="ARBA" id="ARBA00022578"/>
    </source>
</evidence>
<dbReference type="AlphaFoldDB" id="A0A6M1RU26"/>
<dbReference type="EMBL" id="JAAKYA010000082">
    <property type="protein sequence ID" value="NGO40145.1"/>
    <property type="molecule type" value="Genomic_DNA"/>
</dbReference>
<comment type="caution">
    <text evidence="7">The sequence shown here is derived from an EMBL/GenBank/DDBJ whole genome shotgun (WGS) entry which is preliminary data.</text>
</comment>
<accession>A0A6M1RU26</accession>
<evidence type="ECO:0000313" key="7">
    <source>
        <dbReference type="EMBL" id="NGO40145.1"/>
    </source>
</evidence>
<evidence type="ECO:0000256" key="5">
    <source>
        <dbReference type="ARBA" id="ARBA00023172"/>
    </source>
</evidence>
<dbReference type="RefSeq" id="WP_165108463.1">
    <property type="nucleotide sequence ID" value="NZ_JAAKYA010000082.1"/>
</dbReference>
<dbReference type="Proteomes" id="UP000477311">
    <property type="component" value="Unassembled WGS sequence"/>
</dbReference>
<feature type="region of interest" description="Disordered" evidence="6">
    <location>
        <begin position="1"/>
        <end position="28"/>
    </location>
</feature>
<evidence type="ECO:0000256" key="2">
    <source>
        <dbReference type="ARBA" id="ARBA00010961"/>
    </source>
</evidence>
<organism evidence="7 8">
    <name type="scientific">Limisphaera ngatamarikiensis</name>
    <dbReference type="NCBI Taxonomy" id="1324935"/>
    <lineage>
        <taxon>Bacteria</taxon>
        <taxon>Pseudomonadati</taxon>
        <taxon>Verrucomicrobiota</taxon>
        <taxon>Verrucomicrobiia</taxon>
        <taxon>Limisphaerales</taxon>
        <taxon>Limisphaeraceae</taxon>
        <taxon>Limisphaera</taxon>
    </lineage>
</organism>
<evidence type="ECO:0000313" key="8">
    <source>
        <dbReference type="Proteomes" id="UP000477311"/>
    </source>
</evidence>
<dbReference type="Pfam" id="PF00872">
    <property type="entry name" value="Transposase_mut"/>
    <property type="match status" value="1"/>
</dbReference>
<comment type="similarity">
    <text evidence="2">Belongs to the transposase mutator family.</text>
</comment>
<evidence type="ECO:0000256" key="1">
    <source>
        <dbReference type="ARBA" id="ARBA00002190"/>
    </source>
</evidence>
<keyword evidence="3" id="KW-0815">Transposition</keyword>
<comment type="function">
    <text evidence="1">Required for the transposition of the insertion element.</text>
</comment>
<proteinExistence type="inferred from homology"/>
<evidence type="ECO:0000256" key="4">
    <source>
        <dbReference type="ARBA" id="ARBA00023125"/>
    </source>
</evidence>
<keyword evidence="5" id="KW-0233">DNA recombination</keyword>
<keyword evidence="4" id="KW-0238">DNA-binding</keyword>
<evidence type="ECO:0008006" key="9">
    <source>
        <dbReference type="Google" id="ProtNLM"/>
    </source>
</evidence>
<dbReference type="GO" id="GO:0003677">
    <property type="term" value="F:DNA binding"/>
    <property type="evidence" value="ECO:0007669"/>
    <property type="project" value="UniProtKB-KW"/>
</dbReference>
<dbReference type="InterPro" id="IPR001207">
    <property type="entry name" value="Transposase_mutator"/>
</dbReference>
<keyword evidence="8" id="KW-1185">Reference proteome</keyword>
<gene>
    <name evidence="7" type="ORF">G4L39_12180</name>
</gene>
<name>A0A6M1RU26_9BACT</name>